<evidence type="ECO:0000313" key="3">
    <source>
        <dbReference type="WBParaSite" id="nRc.2.0.1.t48346-RA"/>
    </source>
</evidence>
<feature type="region of interest" description="Disordered" evidence="1">
    <location>
        <begin position="79"/>
        <end position="105"/>
    </location>
</feature>
<organism evidence="2 3">
    <name type="scientific">Romanomermis culicivorax</name>
    <name type="common">Nematode worm</name>
    <dbReference type="NCBI Taxonomy" id="13658"/>
    <lineage>
        <taxon>Eukaryota</taxon>
        <taxon>Metazoa</taxon>
        <taxon>Ecdysozoa</taxon>
        <taxon>Nematoda</taxon>
        <taxon>Enoplea</taxon>
        <taxon>Dorylaimia</taxon>
        <taxon>Mermithida</taxon>
        <taxon>Mermithoidea</taxon>
        <taxon>Mermithidae</taxon>
        <taxon>Romanomermis</taxon>
    </lineage>
</organism>
<evidence type="ECO:0000313" key="2">
    <source>
        <dbReference type="Proteomes" id="UP000887565"/>
    </source>
</evidence>
<name>A0A915LER7_ROMCU</name>
<accession>A0A915LER7</accession>
<protein>
    <submittedName>
        <fullName evidence="3">Secreted protein</fullName>
    </submittedName>
</protein>
<feature type="compositionally biased region" description="Polar residues" evidence="1">
    <location>
        <begin position="87"/>
        <end position="99"/>
    </location>
</feature>
<dbReference type="AlphaFoldDB" id="A0A915LER7"/>
<dbReference type="WBParaSite" id="nRc.2.0.1.t48346-RA">
    <property type="protein sequence ID" value="nRc.2.0.1.t48346-RA"/>
    <property type="gene ID" value="nRc.2.0.1.g48346"/>
</dbReference>
<keyword evidence="2" id="KW-1185">Reference proteome</keyword>
<proteinExistence type="predicted"/>
<reference evidence="3" key="1">
    <citation type="submission" date="2022-11" db="UniProtKB">
        <authorList>
            <consortium name="WormBaseParasite"/>
        </authorList>
    </citation>
    <scope>IDENTIFICATION</scope>
</reference>
<evidence type="ECO:0000256" key="1">
    <source>
        <dbReference type="SAM" id="MobiDB-lite"/>
    </source>
</evidence>
<sequence length="105" mass="11691">MIRSIFALCVFLHYVENHSRLNDFRGSEKQWKADFSSPSSSFSVDSRTQKSIITKKCKGPIAALKIVCKGCYNDMGLSRRTNDDQTSRSPATLCNNPVETTGALL</sequence>
<dbReference type="Proteomes" id="UP000887565">
    <property type="component" value="Unplaced"/>
</dbReference>